<dbReference type="SMART" id="SM00382">
    <property type="entry name" value="AAA"/>
    <property type="match status" value="2"/>
</dbReference>
<dbReference type="InParanoid" id="D3BA64"/>
<evidence type="ECO:0000259" key="2">
    <source>
        <dbReference type="SMART" id="SM00382"/>
    </source>
</evidence>
<dbReference type="STRING" id="670386.D3BA64"/>
<evidence type="ECO:0000313" key="3">
    <source>
        <dbReference type="EMBL" id="EFA81451.1"/>
    </source>
</evidence>
<dbReference type="InterPro" id="IPR003593">
    <property type="entry name" value="AAA+_ATPase"/>
</dbReference>
<name>D3BA64_HETP5</name>
<dbReference type="RefSeq" id="XP_020433569.1">
    <property type="nucleotide sequence ID" value="XM_020576320.1"/>
</dbReference>
<dbReference type="InterPro" id="IPR031248">
    <property type="entry name" value="RNF213"/>
</dbReference>
<dbReference type="GO" id="GO:0016887">
    <property type="term" value="F:ATP hydrolysis activity"/>
    <property type="evidence" value="ECO:0007669"/>
    <property type="project" value="InterPro"/>
</dbReference>
<comment type="caution">
    <text evidence="3">The sequence shown here is derived from an EMBL/GenBank/DDBJ whole genome shotgun (WGS) entry which is preliminary data.</text>
</comment>
<dbReference type="PANTHER" id="PTHR22605:SF1">
    <property type="entry name" value="RZ-TYPE DOMAIN-CONTAINING PROTEIN"/>
    <property type="match status" value="1"/>
</dbReference>
<feature type="domain" description="AAA+ ATPase" evidence="2">
    <location>
        <begin position="1063"/>
        <end position="1356"/>
    </location>
</feature>
<dbReference type="PANTHER" id="PTHR22605">
    <property type="entry name" value="RZ-TYPE DOMAIN-CONTAINING PROTEIN"/>
    <property type="match status" value="1"/>
</dbReference>
<dbReference type="Gene3D" id="3.40.50.300">
    <property type="entry name" value="P-loop containing nucleotide triphosphate hydrolases"/>
    <property type="match status" value="1"/>
</dbReference>
<reference evidence="3 4" key="1">
    <citation type="journal article" date="2011" name="Genome Res.">
        <title>Phylogeny-wide analysis of social amoeba genomes highlights ancient origins for complex intercellular communication.</title>
        <authorList>
            <person name="Heidel A.J."/>
            <person name="Lawal H.M."/>
            <person name="Felder M."/>
            <person name="Schilde C."/>
            <person name="Helps N.R."/>
            <person name="Tunggal B."/>
            <person name="Rivero F."/>
            <person name="John U."/>
            <person name="Schleicher M."/>
            <person name="Eichinger L."/>
            <person name="Platzer M."/>
            <person name="Noegel A.A."/>
            <person name="Schaap P."/>
            <person name="Gloeckner G."/>
        </authorList>
    </citation>
    <scope>NUCLEOTIDE SEQUENCE [LARGE SCALE GENOMIC DNA]</scope>
    <source>
        <strain evidence="4">ATCC 26659 / Pp 5 / PN500</strain>
    </source>
</reference>
<dbReference type="OMA" id="FLMLNER"/>
<dbReference type="GO" id="GO:0005524">
    <property type="term" value="F:ATP binding"/>
    <property type="evidence" value="ECO:0007669"/>
    <property type="project" value="InterPro"/>
</dbReference>
<evidence type="ECO:0000313" key="4">
    <source>
        <dbReference type="Proteomes" id="UP000001396"/>
    </source>
</evidence>
<evidence type="ECO:0000256" key="1">
    <source>
        <dbReference type="SAM" id="Coils"/>
    </source>
</evidence>
<feature type="coiled-coil region" evidence="1">
    <location>
        <begin position="434"/>
        <end position="461"/>
    </location>
</feature>
<proteinExistence type="predicted"/>
<dbReference type="Pfam" id="PF00004">
    <property type="entry name" value="AAA"/>
    <property type="match status" value="1"/>
</dbReference>
<dbReference type="Proteomes" id="UP000001396">
    <property type="component" value="Unassembled WGS sequence"/>
</dbReference>
<dbReference type="InterPro" id="IPR003959">
    <property type="entry name" value="ATPase_AAA_core"/>
</dbReference>
<gene>
    <name evidence="3" type="ORF">PPL_05439</name>
</gene>
<organism evidence="3 4">
    <name type="scientific">Heterostelium pallidum (strain ATCC 26659 / Pp 5 / PN500)</name>
    <name type="common">Cellular slime mold</name>
    <name type="synonym">Polysphondylium pallidum</name>
    <dbReference type="NCBI Taxonomy" id="670386"/>
    <lineage>
        <taxon>Eukaryota</taxon>
        <taxon>Amoebozoa</taxon>
        <taxon>Evosea</taxon>
        <taxon>Eumycetozoa</taxon>
        <taxon>Dictyostelia</taxon>
        <taxon>Acytosteliales</taxon>
        <taxon>Acytosteliaceae</taxon>
        <taxon>Heterostelium</taxon>
    </lineage>
</organism>
<sequence length="4189" mass="485795">MLDQILLKLEEILKSTKHINNIESALFLGHFQRETNNQYFKIIYKYFKDNGFSVEDICSKSRQLMKDIVDMKQVEINDILQRIISLRQVNNIDEIKSIYDHFYPGKFMGDMVGHILNYWTRVTSVFGIEKNLEILERFMQISQHYITIPNFNNNLKEIKSIIKVFKEEKQTSVSDRDKFFSDMQKHLGELDYNQLEVFGHIPVELVEFYSQFKSRNAFDSKNSIITNNLVNDSLNNALHSKTISVYNYLEPFIVCYLNKDKPINPNGPNPGKYTNLSEFCLAVSRVIPKDQRLLLECTNKLGSVCTNLQNIAGLYATSGGVHGLQSNMKTIANVSKSSQFISYTSKNKDNLPGWSLKDGLTNQTFGQEKIEDMDQGIKFNSDRTKGEENKISEENKANMKLFTYMVQLLRDIHKLHCELDELYHHEYFNGTVKIDIQNNSLDSLEKKKSKLVRDINNWKESINKLPYELWLLRSHGLSSLIYKFNDYKTNLKETEVHIGELSRILIPYIKYSFPSITEVNLLTLMRDNPMLFEEKPMPNYQQFFDNLIKLIRISKPNVFRMVDSEEKEPYLLTGIERSDVLNVITQLNNFRIPHPSQVFYAEKFEVDHKYFFDISERFQGSVLFLIGIPDDKKILIDWLSKHHCQQTRSQLNRVYIISLSLSDGHGLFYHPLTNHYDSQLKDSWSNIKSEWTKSKSINSLNLVFGASGTGKSYYIKDLKQQYILPENRGIQCSKTISIRPGFEPKSLIDILLSVPKNVKFLIHFNVSPYTDFNSFDRFIYPLITYGFIIGNQVGEVYHVPESIKLDIYIELGDPLKESNFKDRADYPKQSISYIYKLSDIKSYDTARWLTTDKVEEKCFKAADTHDINSYLNHITQVVRVKEPDYNVKFQSKYQVTNFLRSVLDRLDFLDNYKVLYKFLSQFSNPESMLMLSPEDLYRIFVWESYKLSDPLYSSNKNVQKKPPLISTRYVEQLPPEPDSCPVIAQIGFVDFSEKKSVLEGKVASLITKEKALADPMSFKASVCTTFGIASRTYLINELCQKYSFVMTPDFGLRLMILHNKIKNQRSLVLTGDTGVGKTFILIFYSLMVNTSNNAIPSIQYEIKETINKCVDRINLEIKSANSLSVRTATTLGATLRMNNVESLRGNDITLDQMKDKINELYSLRINGQTEQLFQTRRANLTSDIQSTIRRLLKDHPLIETKNKDSLLYKIRSTSAETIDSLEKMIAAIDQISNTIFRSLFHRIIMHQRYTAKEFKIQILRIVQDIKEIIKLENIDRNIKMVVFIDEFNTAPRDTLALINEIFVDGTLDGEDSIPQNIFWIGAMNPKKISTSQSIDHTGQSTSTTTLDFIVNDPPPSMEKLFLRYGKFRKEHEEPFLENLFKLKSTICQYPEELKQFIILGQDALRQAKEGRVHMSIRDIIRTIDLYKFFMSTIGRSMIGCSFPNDSIEESDILVQTKLQLPIAIDDYSHHWLAMITSMALSYYLRVGKEKRPEIQIAFQKFINDTCKLKFKFDFNLTFKEIYSSFCQKEYTLLPPGIALTESLQLNIFFNVVAINCMIPLCIVGPPGCSKTLSFSIVVDNLKLNKINVKTPWALMPRVDQFHYQCTPHTTDIEIKQRFEQALNRQRGYDTEQNNTRCIVFLDEAGLVNEEESPMKVMHDYLDKVDQKQQIQSTDIAIVILSNKILDAAKTNRTLQLVHSSIIDKEDERALVKGCLFNNEKLEYSDLLIVKAMCKSYRRVNEFTDDTKKNLFHQRDFVYFLRHLSKLRSKTSSMTPEIVLEALERNFGGIHPHKFKELAKVFFVNLGFELPNQLALLEQDNTIDRIKQSLADKFDIKVNPNTTAFRYMMLLDPTENETSIMILNQMGVEHTVIRVGGFDEDNSKESLVKVVSQIKNHMSTGKNVVLVNSQSIDACFYEVFNKYFTIISDETHFLANVSFGNHSNHTQVHPDFKVIIHVPISRLDQTQLPWLNRFEKYRLSIDNLMNSKLQNRPDLQDDTKKIRENANHFVNTFHIQKSLLAGFSDSETIPSILYSMIKNSIERNEPMKIDPHRIIIKDLSINDKFILSKESNSIFKRFNSKLLQIARPETIYNSNLPRQYVEEYLLRQDHFNTLRFLQNLIKRTFNNDDAQDDNESISNKWIIYTRTSPSLHRLDDSTVDFKKLLLKFLPSENNQLVCQSIKIIQLNKLKSTEDCSQEFNKFIDNQDGRICIVIADMSIINQHQINYVVGMLNKVNKTDKLLVTICHYPPESSISGQFKLNSIFLNDLEFVYIDSIGVKLESSQSEDPSKQIDTDIRKWVAKTYGLRPVDVDDYSLKQTFEEMFYAHLNEVSRTSNVILTKYQYSNELERQFYTDNEIRPKLIEKLFKKHSGWFELIIRSFEDKWDKKDQFNTIISGICNLILTGKLPGLSILDAIKSSLSSHFYPVVSNVFKHLFNHLQFSMINSIVDNSPEDKLIKLFLESINIPENVRIEERYESIQLSLPENISKGPYSIPLFDTIYSSISNVLEYTLKNSEKHRNNSVDSILSSMKKHLESGHPMKPLIDHIDSNPELFQSFVNDYITRVLNYDKEWITFFRNIVETKDKKSETILLYPIKFHVDKEHIRFIKHLISPLVKLDRSILPTFEEMSYPKDIKIIKEKLAKKSVEFLSLFIVEQATKSESIILWCSVTREIFNRIDFESLFVTLKCNSKMVQLYCIYQFLVQCSHVDEKQSESFISSHGLILLECENFDTTDILELINAFDALNLSIQQYNISTKFGQQPIPTIPLTCLNDTIESLITSKTANIESFLKICDAKMHPKQFSFGYCTNILQHILNLVTKAELVEDYINNDQNNISFRFNPIIRNLCKTSLPTMKFLDIPPSQINQINTNSPLAEMVFHCLYDNIKKSDDFKQDLLLLEKIEELESNSIFSNIKCDVYFTLLLEKFASLINEAKKPEIVFKFLDSNPLYASYIKSQLEVIESESPTKYKMNQVYLLNKIEKEEDLINTLKSPQLLKAIGMEELLIREDITIKQLSQMPFTIDNSEDGKAYINLYNAIEKKSSKDIELMVVQCANPVDFGFFRLSLFLIAYQFYSEGKPTDFISSLLSPHFCDRISLTPFKPIFNKILSKQFGNTKFDEILKNAKKTQDTNAMANMMVNFIAVSIGCSNKCYLYNIFRDPLSIVVRPYPANEGAFKDCGMRYRESGRAVGDDRLQTSSMGGNLLNKFLISSTTWGAFSWTVSVCDSSMYQRIRNSGFVINDNNNTQETLTDYVNTRSLTSISEFMRNQQMKDQHVEPAHFMSELLYLIWKDSFNANSIQFNQSAVPAYEAYLSSLIQLVWNRYPQMKSSKIELAERQSSHLGSISLIRNDYSKLFPSPIYDMEFINSIITNQTSFKLLQLFTVKSEMIGLSLHFPALIRFLQVFYKLFNYRLSPEYINMTIPQCIDYLKENFSETSDTIETIDETWYSLKVAWSKITDHLKTMEGGCNRTPEYEKIIDTIDDSTLLIQLIKDDSTNSNGMIIDLINNWITTTQVKAMLLKDQIGHETIFDTIVNNDFEESDLETVPFDFGSNYLLIGSNFELYTFSNFLQRQISHYQTFDRSKFKPDFQSIENKLICNFLAGKVIGNQMKSYQTPFQFATKRQHNEDISSLVFDQFSTVVVKELWKLKHEIPKNMTIKLLNHFKIPFKSECRSKLLHSDYEKLCSYLTRVISHVLNNKDGSIDTTITIYEFSVKRGIIINNTRDIHQSTSNHLRRIQLQHLEDVVSVVTESYLAREYLYSNVMKEPDHYETKVFDTLLEKLKSEKASDRWISFLKDFINHLTTLECQSEIRSLQPNHSLTNIVVKYTREIAIPILTNFKNHSDFVPNKSNLNCYAILLRTFHEALSPLCIKSQQQLNNNNKEAGYKELHGENDNDSDEADQLIKNEFKKLDSNADDEDDLNDMLDEFTKLNRDQHNCIEPIKNSRFAHCLFNWIRFKPQTIDILPKYANQFQKFQSEHDKGTDDIDIRELFGLISEELSPTVINGKQPGKLLVEILETISQVNPLFHSIISHQCKKCKSEKTQPSILHLICRSLGEQKLEGHIDNAIIEFMKFKSQTCDKCNTIMEVGNSDIKLAEVPQYLFIDIDRSKLNGTNIEACPTLQLRSDCFNEVSNIFYETHSILYLDNKDEPNLWIIQDSLNCSTTVENLALEDTYGIDYSKTLLYIYKLSSL</sequence>
<dbReference type="SUPFAM" id="SSF52540">
    <property type="entry name" value="P-loop containing nucleoside triphosphate hydrolases"/>
    <property type="match status" value="2"/>
</dbReference>
<dbReference type="GeneID" id="31360924"/>
<keyword evidence="1" id="KW-0175">Coiled coil</keyword>
<feature type="domain" description="AAA+ ATPase" evidence="2">
    <location>
        <begin position="1556"/>
        <end position="1703"/>
    </location>
</feature>
<accession>D3BA64</accession>
<dbReference type="EMBL" id="ADBJ01000025">
    <property type="protein sequence ID" value="EFA81451.1"/>
    <property type="molecule type" value="Genomic_DNA"/>
</dbReference>
<dbReference type="InterPro" id="IPR027417">
    <property type="entry name" value="P-loop_NTPase"/>
</dbReference>
<keyword evidence="4" id="KW-1185">Reference proteome</keyword>
<dbReference type="GO" id="GO:0004842">
    <property type="term" value="F:ubiquitin-protein transferase activity"/>
    <property type="evidence" value="ECO:0007669"/>
    <property type="project" value="InterPro"/>
</dbReference>
<protein>
    <recommendedName>
        <fullName evidence="2">AAA+ ATPase domain-containing protein</fullName>
    </recommendedName>
</protein>